<keyword evidence="4" id="KW-1133">Transmembrane helix</keyword>
<evidence type="ECO:0000313" key="8">
    <source>
        <dbReference type="Proteomes" id="UP000746595"/>
    </source>
</evidence>
<feature type="domain" description="Histidine kinase/HSP90-like ATPase" evidence="5">
    <location>
        <begin position="329"/>
        <end position="415"/>
    </location>
</feature>
<evidence type="ECO:0000256" key="1">
    <source>
        <dbReference type="ARBA" id="ARBA00022679"/>
    </source>
</evidence>
<reference evidence="7 8" key="1">
    <citation type="submission" date="2020-04" db="EMBL/GenBank/DDBJ databases">
        <title>Paeniglutamicibacter sp. ANT13_2, a novel actinomycete isolated from sediment in Antarctica.</title>
        <authorList>
            <person name="Sakdapetsiri C."/>
            <person name="Pinyakong O."/>
        </authorList>
    </citation>
    <scope>NUCLEOTIDE SEQUENCE [LARGE SCALE GENOMIC DNA]</scope>
    <source>
        <strain evidence="7 8">ANT13_2</strain>
    </source>
</reference>
<evidence type="ECO:0000259" key="5">
    <source>
        <dbReference type="Pfam" id="PF02518"/>
    </source>
</evidence>
<feature type="transmembrane region" description="Helical" evidence="4">
    <location>
        <begin position="172"/>
        <end position="190"/>
    </location>
</feature>
<feature type="domain" description="Phage shock protein PspC N-terminal" evidence="6">
    <location>
        <begin position="10"/>
        <end position="63"/>
    </location>
</feature>
<dbReference type="PANTHER" id="PTHR24421">
    <property type="entry name" value="NITRATE/NITRITE SENSOR PROTEIN NARX-RELATED"/>
    <property type="match status" value="1"/>
</dbReference>
<name>A0ABX1G1Z4_9MICC</name>
<evidence type="ECO:0000256" key="4">
    <source>
        <dbReference type="SAM" id="Phobius"/>
    </source>
</evidence>
<comment type="caution">
    <text evidence="7">The sequence shown here is derived from an EMBL/GenBank/DDBJ whole genome shotgun (WGS) entry which is preliminary data.</text>
</comment>
<keyword evidence="4" id="KW-0812">Transmembrane</keyword>
<proteinExistence type="predicted"/>
<evidence type="ECO:0000259" key="6">
    <source>
        <dbReference type="Pfam" id="PF04024"/>
    </source>
</evidence>
<evidence type="ECO:0000256" key="2">
    <source>
        <dbReference type="ARBA" id="ARBA00022777"/>
    </source>
</evidence>
<keyword evidence="2" id="KW-0418">Kinase</keyword>
<dbReference type="InterPro" id="IPR050482">
    <property type="entry name" value="Sensor_HK_TwoCompSys"/>
</dbReference>
<protein>
    <submittedName>
        <fullName evidence="7">PspC domain-containing protein</fullName>
    </submittedName>
</protein>
<gene>
    <name evidence="7" type="ORF">HED64_05960</name>
</gene>
<dbReference type="SUPFAM" id="SSF55874">
    <property type="entry name" value="ATPase domain of HSP90 chaperone/DNA topoisomerase II/histidine kinase"/>
    <property type="match status" value="1"/>
</dbReference>
<evidence type="ECO:0000313" key="7">
    <source>
        <dbReference type="EMBL" id="NKG20257.1"/>
    </source>
</evidence>
<dbReference type="Pfam" id="PF04024">
    <property type="entry name" value="PspC"/>
    <property type="match status" value="1"/>
</dbReference>
<feature type="transmembrane region" description="Helical" evidence="4">
    <location>
        <begin position="38"/>
        <end position="61"/>
    </location>
</feature>
<keyword evidence="8" id="KW-1185">Reference proteome</keyword>
<evidence type="ECO:0000256" key="3">
    <source>
        <dbReference type="ARBA" id="ARBA00023012"/>
    </source>
</evidence>
<sequence>MNQTAPRPELTRGDDRIIAGVAAGLARHLGLSVRLVRIGFMLATALLGAGVVLYAWLWIFVPSARDARRDAERSTGTRRFSLAEQLANPEPSADVRGSSRQGLWRQIVVGIGLLLIAALGAAQLVGAFEIRWNVIWPLAAVIGGAVIAWIQLDEGGRAGLRKSSGTIGAAGITRLLSGVLLVVLGLLLLLSGTVGISALLSGLVVALAVIAGLVLVLLPWALRFWRDFVSERSNRERAAERADIAAHLHDSVLQTLALIQKRSTDPAMVLTLARAQERELRTWLYAEPEPSQDGISAAIRAAAEEIEELYLVSINVVAVGERIGVPGHDALLQATREAMTNAAKHAGGTISVYIEADATGIEVFVRDRGAGFDPGAVSADRHGVRESIIGRINRNGGTATIKSDQDGTEVQLFMEAKIGDEHDEQ</sequence>
<feature type="transmembrane region" description="Helical" evidence="4">
    <location>
        <begin position="107"/>
        <end position="128"/>
    </location>
</feature>
<feature type="transmembrane region" description="Helical" evidence="4">
    <location>
        <begin position="196"/>
        <end position="222"/>
    </location>
</feature>
<feature type="transmembrane region" description="Helical" evidence="4">
    <location>
        <begin position="134"/>
        <end position="152"/>
    </location>
</feature>
<keyword evidence="1" id="KW-0808">Transferase</keyword>
<dbReference type="EMBL" id="JAAWVT010000002">
    <property type="protein sequence ID" value="NKG20257.1"/>
    <property type="molecule type" value="Genomic_DNA"/>
</dbReference>
<dbReference type="InterPro" id="IPR036890">
    <property type="entry name" value="HATPase_C_sf"/>
</dbReference>
<accession>A0ABX1G1Z4</accession>
<dbReference type="PANTHER" id="PTHR24421:SF61">
    <property type="entry name" value="OXYGEN SENSOR HISTIDINE KINASE NREB"/>
    <property type="match status" value="1"/>
</dbReference>
<keyword evidence="4" id="KW-0472">Membrane</keyword>
<dbReference type="InterPro" id="IPR007168">
    <property type="entry name" value="Phageshock_PspC_N"/>
</dbReference>
<keyword evidence="3" id="KW-0902">Two-component regulatory system</keyword>
<dbReference type="Proteomes" id="UP000746595">
    <property type="component" value="Unassembled WGS sequence"/>
</dbReference>
<dbReference type="Pfam" id="PF02518">
    <property type="entry name" value="HATPase_c"/>
    <property type="match status" value="1"/>
</dbReference>
<dbReference type="Gene3D" id="3.30.565.10">
    <property type="entry name" value="Histidine kinase-like ATPase, C-terminal domain"/>
    <property type="match status" value="1"/>
</dbReference>
<organism evidence="7 8">
    <name type="scientific">Paeniglutamicibacter terrestris</name>
    <dbReference type="NCBI Taxonomy" id="2723403"/>
    <lineage>
        <taxon>Bacteria</taxon>
        <taxon>Bacillati</taxon>
        <taxon>Actinomycetota</taxon>
        <taxon>Actinomycetes</taxon>
        <taxon>Micrococcales</taxon>
        <taxon>Micrococcaceae</taxon>
        <taxon>Paeniglutamicibacter</taxon>
    </lineage>
</organism>
<dbReference type="InterPro" id="IPR003594">
    <property type="entry name" value="HATPase_dom"/>
</dbReference>
<dbReference type="RefSeq" id="WP_168151202.1">
    <property type="nucleotide sequence ID" value="NZ_JAAWVT010000002.1"/>
</dbReference>